<dbReference type="SUPFAM" id="SSF52540">
    <property type="entry name" value="P-loop containing nucleoside triphosphate hydrolases"/>
    <property type="match status" value="1"/>
</dbReference>
<evidence type="ECO:0000256" key="2">
    <source>
        <dbReference type="ARBA" id="ARBA00022448"/>
    </source>
</evidence>
<feature type="transmembrane region" description="Helical" evidence="9">
    <location>
        <begin position="403"/>
        <end position="424"/>
    </location>
</feature>
<feature type="transmembrane region" description="Helical" evidence="9">
    <location>
        <begin position="369"/>
        <end position="391"/>
    </location>
</feature>
<dbReference type="Pfam" id="PF19055">
    <property type="entry name" value="ABC2_membrane_7"/>
    <property type="match status" value="1"/>
</dbReference>
<dbReference type="OrthoDB" id="190880at2759"/>
<dbReference type="InterPro" id="IPR050352">
    <property type="entry name" value="ABCG_transporters"/>
</dbReference>
<accession>A0A9W7B0P3</accession>
<dbReference type="InterPro" id="IPR003593">
    <property type="entry name" value="AAA+_ATPase"/>
</dbReference>
<keyword evidence="12" id="KW-1185">Reference proteome</keyword>
<feature type="transmembrane region" description="Helical" evidence="9">
    <location>
        <begin position="517"/>
        <end position="539"/>
    </location>
</feature>
<dbReference type="GO" id="GO:0016020">
    <property type="term" value="C:membrane"/>
    <property type="evidence" value="ECO:0007669"/>
    <property type="project" value="UniProtKB-SubCell"/>
</dbReference>
<comment type="caution">
    <text evidence="11">The sequence shown here is derived from an EMBL/GenBank/DDBJ whole genome shotgun (WGS) entry which is preliminary data.</text>
</comment>
<feature type="transmembrane region" description="Helical" evidence="9">
    <location>
        <begin position="456"/>
        <end position="474"/>
    </location>
</feature>
<feature type="domain" description="ABC transporter" evidence="10">
    <location>
        <begin position="31"/>
        <end position="285"/>
    </location>
</feature>
<evidence type="ECO:0000256" key="4">
    <source>
        <dbReference type="ARBA" id="ARBA00022741"/>
    </source>
</evidence>
<dbReference type="Pfam" id="PF01061">
    <property type="entry name" value="ABC2_membrane"/>
    <property type="match status" value="1"/>
</dbReference>
<feature type="transmembrane region" description="Helical" evidence="9">
    <location>
        <begin position="589"/>
        <end position="612"/>
    </location>
</feature>
<dbReference type="InterPro" id="IPR013525">
    <property type="entry name" value="ABC2_TM"/>
</dbReference>
<evidence type="ECO:0000256" key="6">
    <source>
        <dbReference type="ARBA" id="ARBA00022989"/>
    </source>
</evidence>
<dbReference type="GO" id="GO:0005524">
    <property type="term" value="F:ATP binding"/>
    <property type="evidence" value="ECO:0007669"/>
    <property type="project" value="UniProtKB-KW"/>
</dbReference>
<comment type="subcellular location">
    <subcellularLocation>
        <location evidence="1">Membrane</location>
        <topology evidence="1">Multi-pass membrane protein</topology>
    </subcellularLocation>
</comment>
<feature type="transmembrane region" description="Helical" evidence="9">
    <location>
        <begin position="486"/>
        <end position="505"/>
    </location>
</feature>
<feature type="region of interest" description="Disordered" evidence="8">
    <location>
        <begin position="1"/>
        <end position="23"/>
    </location>
</feature>
<dbReference type="InterPro" id="IPR043926">
    <property type="entry name" value="ABCG_dom"/>
</dbReference>
<proteinExistence type="predicted"/>
<keyword evidence="7 9" id="KW-0472">Membrane</keyword>
<evidence type="ECO:0000256" key="1">
    <source>
        <dbReference type="ARBA" id="ARBA00004141"/>
    </source>
</evidence>
<evidence type="ECO:0000259" key="10">
    <source>
        <dbReference type="PROSITE" id="PS50893"/>
    </source>
</evidence>
<keyword evidence="3 9" id="KW-0812">Transmembrane</keyword>
<dbReference type="PANTHER" id="PTHR48041:SF139">
    <property type="entry name" value="PROTEIN SCARLET"/>
    <property type="match status" value="1"/>
</dbReference>
<dbReference type="InterPro" id="IPR027417">
    <property type="entry name" value="P-loop_NTPase"/>
</dbReference>
<evidence type="ECO:0000313" key="12">
    <source>
        <dbReference type="Proteomes" id="UP001165085"/>
    </source>
</evidence>
<protein>
    <recommendedName>
        <fullName evidence="10">ABC transporter domain-containing protein</fullName>
    </recommendedName>
</protein>
<evidence type="ECO:0000256" key="9">
    <source>
        <dbReference type="SAM" id="Phobius"/>
    </source>
</evidence>
<sequence>MATQPTASKRAPPAASNGNRRSSVLASGTKFSWSDVSFSVNHKKTKSSEKTSTKILDNAYGSLEPGTLTAILGPSGSGKSSLLNILAGRITSSSSTSITGKISVNSVLVDPVSNRANVAYVLQDDCLPKTTTPLEALLFSASLRLGVKVTKSEKEERVNAMLEELGLIDCQNTLVGDALTKGISGGERKRTSIGVELVTSPDLIFLDEPTSGLDSYAAWKCVLTLKKISVDDNATVLATIHQPSSEIFQQFDNVIVLGKLGLVLYSGPVPKLASHLSTHGYPLPFETNPSDHALFVIMTQPITEQISNGLYDKAVVDKHDLEKTETEESVEGYINEGVYVPLIEASFFKQFRWLLKRECRSVYRDVGGLLGRFGGTIFLNLLFGLIFLNAGKTSTSPVDFNNHFGALTLVTISAMFGTASPALLQFPSERPVFLREYSTGTYTVMPYLASKMAVELPLLFVQALVQTLCVYFLIGFQGNFGLLVTAWWALGLASNSVAIAVGCTVTNVKDAAELTPLVFVPQLLFSGFFVSISSIPVWLRWAQWLCSLKYTLNLLLLIEFSPDVCSENSETESNCNSLFARNDISSDLIWFYVLVLCGLFLGFRLLGGFLLVKRARTVF</sequence>
<keyword evidence="5" id="KW-0067">ATP-binding</keyword>
<dbReference type="AlphaFoldDB" id="A0A9W7B0P3"/>
<reference evidence="12" key="1">
    <citation type="journal article" date="2023" name="Commun. Biol.">
        <title>Genome analysis of Parmales, the sister group of diatoms, reveals the evolutionary specialization of diatoms from phago-mixotrophs to photoautotrophs.</title>
        <authorList>
            <person name="Ban H."/>
            <person name="Sato S."/>
            <person name="Yoshikawa S."/>
            <person name="Yamada K."/>
            <person name="Nakamura Y."/>
            <person name="Ichinomiya M."/>
            <person name="Sato N."/>
            <person name="Blanc-Mathieu R."/>
            <person name="Endo H."/>
            <person name="Kuwata A."/>
            <person name="Ogata H."/>
        </authorList>
    </citation>
    <scope>NUCLEOTIDE SEQUENCE [LARGE SCALE GENOMIC DNA]</scope>
    <source>
        <strain evidence="12">NIES 3701</strain>
    </source>
</reference>
<dbReference type="PROSITE" id="PS50893">
    <property type="entry name" value="ABC_TRANSPORTER_2"/>
    <property type="match status" value="1"/>
</dbReference>
<gene>
    <name evidence="11" type="ORF">TrST_g4443</name>
</gene>
<evidence type="ECO:0000256" key="8">
    <source>
        <dbReference type="SAM" id="MobiDB-lite"/>
    </source>
</evidence>
<evidence type="ECO:0000256" key="7">
    <source>
        <dbReference type="ARBA" id="ARBA00023136"/>
    </source>
</evidence>
<keyword evidence="4" id="KW-0547">Nucleotide-binding</keyword>
<evidence type="ECO:0000313" key="11">
    <source>
        <dbReference type="EMBL" id="GMH78952.1"/>
    </source>
</evidence>
<dbReference type="Proteomes" id="UP001165085">
    <property type="component" value="Unassembled WGS sequence"/>
</dbReference>
<dbReference type="Gene3D" id="3.40.50.300">
    <property type="entry name" value="P-loop containing nucleotide triphosphate hydrolases"/>
    <property type="match status" value="1"/>
</dbReference>
<dbReference type="SMART" id="SM00382">
    <property type="entry name" value="AAA"/>
    <property type="match status" value="1"/>
</dbReference>
<evidence type="ECO:0000256" key="5">
    <source>
        <dbReference type="ARBA" id="ARBA00022840"/>
    </source>
</evidence>
<evidence type="ECO:0000256" key="3">
    <source>
        <dbReference type="ARBA" id="ARBA00022692"/>
    </source>
</evidence>
<name>A0A9W7B0P3_9STRA</name>
<dbReference type="Pfam" id="PF00005">
    <property type="entry name" value="ABC_tran"/>
    <property type="match status" value="1"/>
</dbReference>
<organism evidence="11 12">
    <name type="scientific">Triparma strigata</name>
    <dbReference type="NCBI Taxonomy" id="1606541"/>
    <lineage>
        <taxon>Eukaryota</taxon>
        <taxon>Sar</taxon>
        <taxon>Stramenopiles</taxon>
        <taxon>Ochrophyta</taxon>
        <taxon>Bolidophyceae</taxon>
        <taxon>Parmales</taxon>
        <taxon>Triparmaceae</taxon>
        <taxon>Triparma</taxon>
    </lineage>
</organism>
<dbReference type="InterPro" id="IPR003439">
    <property type="entry name" value="ABC_transporter-like_ATP-bd"/>
</dbReference>
<dbReference type="EMBL" id="BRXY01000229">
    <property type="protein sequence ID" value="GMH78952.1"/>
    <property type="molecule type" value="Genomic_DNA"/>
</dbReference>
<keyword evidence="2" id="KW-0813">Transport</keyword>
<dbReference type="GO" id="GO:0140359">
    <property type="term" value="F:ABC-type transporter activity"/>
    <property type="evidence" value="ECO:0007669"/>
    <property type="project" value="InterPro"/>
</dbReference>
<dbReference type="GO" id="GO:0016887">
    <property type="term" value="F:ATP hydrolysis activity"/>
    <property type="evidence" value="ECO:0007669"/>
    <property type="project" value="InterPro"/>
</dbReference>
<keyword evidence="6 9" id="KW-1133">Transmembrane helix</keyword>
<dbReference type="PANTHER" id="PTHR48041">
    <property type="entry name" value="ABC TRANSPORTER G FAMILY MEMBER 28"/>
    <property type="match status" value="1"/>
</dbReference>